<evidence type="ECO:0000256" key="4">
    <source>
        <dbReference type="ARBA" id="ARBA00022475"/>
    </source>
</evidence>
<dbReference type="InterPro" id="IPR024194">
    <property type="entry name" value="Ac/AlaTfrase_AlgI/DltB"/>
</dbReference>
<keyword evidence="6 11" id="KW-0812">Transmembrane</keyword>
<reference evidence="13 15" key="1">
    <citation type="submission" date="2015-11" db="EMBL/GenBank/DDBJ databases">
        <title>Genomic analysis of 38 Legionella species identifies large and diverse effector repertoires.</title>
        <authorList>
            <person name="Burstein D."/>
            <person name="Amaro F."/>
            <person name="Zusman T."/>
            <person name="Lifshitz Z."/>
            <person name="Cohen O."/>
            <person name="Gilbert J.A."/>
            <person name="Pupko T."/>
            <person name="Shuman H.A."/>
            <person name="Segal G."/>
        </authorList>
    </citation>
    <scope>NUCLEOTIDE SEQUENCE [LARGE SCALE GENOMIC DNA]</scope>
    <source>
        <strain evidence="13 15">ATCC 49507</strain>
    </source>
</reference>
<dbReference type="OrthoDB" id="139172at2"/>
<dbReference type="UniPathway" id="UPA00286"/>
<name>A0A378KYL4_9GAMM</name>
<dbReference type="Pfam" id="PF03062">
    <property type="entry name" value="MBOAT"/>
    <property type="match status" value="1"/>
</dbReference>
<feature type="transmembrane region" description="Helical" evidence="12">
    <location>
        <begin position="305"/>
        <end position="324"/>
    </location>
</feature>
<evidence type="ECO:0000256" key="12">
    <source>
        <dbReference type="SAM" id="Phobius"/>
    </source>
</evidence>
<feature type="transmembrane region" description="Helical" evidence="12">
    <location>
        <begin position="420"/>
        <end position="437"/>
    </location>
</feature>
<dbReference type="PIRSF" id="PIRSF016636">
    <property type="entry name" value="AlgI_DltB"/>
    <property type="match status" value="1"/>
</dbReference>
<evidence type="ECO:0000256" key="2">
    <source>
        <dbReference type="ARBA" id="ARBA00005182"/>
    </source>
</evidence>
<evidence type="ECO:0000256" key="9">
    <source>
        <dbReference type="ARBA" id="ARBA00023136"/>
    </source>
</evidence>
<sequence length="481" mass="55844">MNFVTFQFVIFLMTTLFIFLLINKNYRKYFILFCSYFFYGTWSVPLIGVILFSTSVDYYLGKKIHSTDSKIHKKLLLTLSILINCGILIYFKYTNFLLSSVHELGSVLGYTHPLFHPLNIILPLGVSFYTFEAISYIVDIYRGEKPASSWLNYNFYIMYFPHLISGPIVRYKELYSQFEHKIELADASRLREGFQLLLYGFIFKLIIADSVASISDPLFNNYQSINHLESWLASIAFTIQIYFDFLGYTHIARGVSLLFNIKLPINFNHPYNACNISDFWKRWHITLSLWIRDYLYIPLGGNRGALYQTVNNLIITMFIAGLWHGASWNYAIWGLYHGCLLALYHLTKTYLFNNKTPHTENRMVPVISIIGTFTLVVIGWVIFRSTSVDQALTILNKMYDIPGFVHEIINNKQGSAYSDSFITLAAMLALCFIGPAVKSLETNILANIQPLWIKKWLYSVWVFGLMIFMFSPAKPFIYFVF</sequence>
<dbReference type="AlphaFoldDB" id="A0A378KYL4"/>
<feature type="transmembrane region" description="Helical" evidence="12">
    <location>
        <begin position="330"/>
        <end position="351"/>
    </location>
</feature>
<dbReference type="Proteomes" id="UP000054639">
    <property type="component" value="Unassembled WGS sequence"/>
</dbReference>
<feature type="transmembrane region" description="Helical" evidence="12">
    <location>
        <begin position="114"/>
        <end position="138"/>
    </location>
</feature>
<feature type="transmembrane region" description="Helical" evidence="12">
    <location>
        <begin position="231"/>
        <end position="252"/>
    </location>
</feature>
<evidence type="ECO:0000313" key="14">
    <source>
        <dbReference type="EMBL" id="STY18607.1"/>
    </source>
</evidence>
<evidence type="ECO:0000256" key="11">
    <source>
        <dbReference type="PIRNR" id="PIRNR016636"/>
    </source>
</evidence>
<comment type="pathway">
    <text evidence="2 11">Glycan biosynthesis; alginate biosynthesis.</text>
</comment>
<dbReference type="RefSeq" id="WP_058474186.1">
    <property type="nucleotide sequence ID" value="NZ_CAAAIL010000001.1"/>
</dbReference>
<feature type="transmembrane region" description="Helical" evidence="12">
    <location>
        <begin position="196"/>
        <end position="219"/>
    </location>
</feature>
<comment type="subcellular location">
    <subcellularLocation>
        <location evidence="11">Cell inner membrane</location>
    </subcellularLocation>
    <subcellularLocation>
        <location evidence="1">Cell membrane</location>
        <topology evidence="1">Multi-pass membrane protein</topology>
    </subcellularLocation>
</comment>
<evidence type="ECO:0000313" key="15">
    <source>
        <dbReference type="Proteomes" id="UP000054639"/>
    </source>
</evidence>
<dbReference type="InterPro" id="IPR004299">
    <property type="entry name" value="MBOAT_fam"/>
</dbReference>
<accession>A0A378KYL4</accession>
<reference evidence="14 16" key="2">
    <citation type="submission" date="2018-06" db="EMBL/GenBank/DDBJ databases">
        <authorList>
            <consortium name="Pathogen Informatics"/>
            <person name="Doyle S."/>
        </authorList>
    </citation>
    <scope>NUCLEOTIDE SEQUENCE [LARGE SCALE GENOMIC DNA]</scope>
    <source>
        <strain evidence="14 16">NCTC12376</strain>
    </source>
</reference>
<evidence type="ECO:0000256" key="1">
    <source>
        <dbReference type="ARBA" id="ARBA00004651"/>
    </source>
</evidence>
<comment type="similarity">
    <text evidence="3 11">Belongs to the membrane-bound acyltransferase family.</text>
</comment>
<dbReference type="GO" id="GO:0005886">
    <property type="term" value="C:plasma membrane"/>
    <property type="evidence" value="ECO:0007669"/>
    <property type="project" value="UniProtKB-SubCell"/>
</dbReference>
<feature type="transmembrane region" description="Helical" evidence="12">
    <location>
        <begin position="29"/>
        <end position="55"/>
    </location>
</feature>
<dbReference type="STRING" id="45072.Lqua_2031"/>
<dbReference type="PANTHER" id="PTHR13285:SF23">
    <property type="entry name" value="TEICHOIC ACID D-ALANYLTRANSFERASE"/>
    <property type="match status" value="1"/>
</dbReference>
<proteinExistence type="inferred from homology"/>
<protein>
    <recommendedName>
        <fullName evidence="11">Probable alginate O-acetylase</fullName>
        <ecNumber evidence="11">2.3.1.-</ecNumber>
    </recommendedName>
</protein>
<keyword evidence="7 11" id="KW-0016">Alginate biosynthesis</keyword>
<feature type="transmembrane region" description="Helical" evidence="12">
    <location>
        <begin position="75"/>
        <end position="93"/>
    </location>
</feature>
<keyword evidence="11" id="KW-0997">Cell inner membrane</keyword>
<feature type="transmembrane region" description="Helical" evidence="12">
    <location>
        <begin position="6"/>
        <end position="22"/>
    </location>
</feature>
<feature type="transmembrane region" description="Helical" evidence="12">
    <location>
        <begin position="150"/>
        <end position="171"/>
    </location>
</feature>
<evidence type="ECO:0000313" key="16">
    <source>
        <dbReference type="Proteomes" id="UP000254230"/>
    </source>
</evidence>
<keyword evidence="4 11" id="KW-1003">Cell membrane</keyword>
<keyword evidence="10 11" id="KW-0012">Acyltransferase</keyword>
<dbReference type="Proteomes" id="UP000254230">
    <property type="component" value="Unassembled WGS sequence"/>
</dbReference>
<dbReference type="InterPro" id="IPR051085">
    <property type="entry name" value="MB_O-acyltransferase"/>
</dbReference>
<dbReference type="GO" id="GO:0016746">
    <property type="term" value="F:acyltransferase activity"/>
    <property type="evidence" value="ECO:0007669"/>
    <property type="project" value="UniProtKB-KW"/>
</dbReference>
<dbReference type="PANTHER" id="PTHR13285">
    <property type="entry name" value="ACYLTRANSFERASE"/>
    <property type="match status" value="1"/>
</dbReference>
<keyword evidence="15" id="KW-1185">Reference proteome</keyword>
<dbReference type="EMBL" id="UGOW01000001">
    <property type="protein sequence ID" value="STY18607.1"/>
    <property type="molecule type" value="Genomic_DNA"/>
</dbReference>
<dbReference type="GO" id="GO:0042121">
    <property type="term" value="P:alginic acid biosynthetic process"/>
    <property type="evidence" value="ECO:0007669"/>
    <property type="project" value="UniProtKB-UniRule"/>
</dbReference>
<evidence type="ECO:0000256" key="5">
    <source>
        <dbReference type="ARBA" id="ARBA00022679"/>
    </source>
</evidence>
<dbReference type="InterPro" id="IPR028362">
    <property type="entry name" value="AlgI"/>
</dbReference>
<organism evidence="14 16">
    <name type="scientific">Legionella quateirensis</name>
    <dbReference type="NCBI Taxonomy" id="45072"/>
    <lineage>
        <taxon>Bacteria</taxon>
        <taxon>Pseudomonadati</taxon>
        <taxon>Pseudomonadota</taxon>
        <taxon>Gammaproteobacteria</taxon>
        <taxon>Legionellales</taxon>
        <taxon>Legionellaceae</taxon>
        <taxon>Legionella</taxon>
    </lineage>
</organism>
<evidence type="ECO:0000256" key="6">
    <source>
        <dbReference type="ARBA" id="ARBA00022692"/>
    </source>
</evidence>
<evidence type="ECO:0000256" key="3">
    <source>
        <dbReference type="ARBA" id="ARBA00010323"/>
    </source>
</evidence>
<dbReference type="EMBL" id="LNYR01000031">
    <property type="protein sequence ID" value="KTD47638.1"/>
    <property type="molecule type" value="Genomic_DNA"/>
</dbReference>
<evidence type="ECO:0000313" key="13">
    <source>
        <dbReference type="EMBL" id="KTD47638.1"/>
    </source>
</evidence>
<evidence type="ECO:0000256" key="7">
    <source>
        <dbReference type="ARBA" id="ARBA00022841"/>
    </source>
</evidence>
<keyword evidence="9 11" id="KW-0472">Membrane</keyword>
<keyword evidence="8 12" id="KW-1133">Transmembrane helix</keyword>
<dbReference type="PIRSF" id="PIRSF500217">
    <property type="entry name" value="AlgI"/>
    <property type="match status" value="1"/>
</dbReference>
<gene>
    <name evidence="14" type="primary">dltB_2</name>
    <name evidence="13" type="ORF">Lqua_2031</name>
    <name evidence="14" type="ORF">NCTC12376_02428</name>
</gene>
<evidence type="ECO:0000256" key="10">
    <source>
        <dbReference type="ARBA" id="ARBA00023315"/>
    </source>
</evidence>
<feature type="transmembrane region" description="Helical" evidence="12">
    <location>
        <begin position="363"/>
        <end position="383"/>
    </location>
</feature>
<feature type="transmembrane region" description="Helical" evidence="12">
    <location>
        <begin position="458"/>
        <end position="480"/>
    </location>
</feature>
<dbReference type="EC" id="2.3.1.-" evidence="11"/>
<keyword evidence="5 11" id="KW-0808">Transferase</keyword>
<evidence type="ECO:0000256" key="8">
    <source>
        <dbReference type="ARBA" id="ARBA00022989"/>
    </source>
</evidence>